<dbReference type="InterPro" id="IPR024983">
    <property type="entry name" value="CHAT_dom"/>
</dbReference>
<dbReference type="Pfam" id="PF12770">
    <property type="entry name" value="CHAT"/>
    <property type="match status" value="1"/>
</dbReference>
<accession>A0AAE3GXL7</accession>
<keyword evidence="4" id="KW-1185">Reference proteome</keyword>
<reference evidence="3" key="1">
    <citation type="submission" date="2022-06" db="EMBL/GenBank/DDBJ databases">
        <title>New cyanobacteria of genus Symplocastrum in benthos of Lake Baikal.</title>
        <authorList>
            <person name="Sorokovikova E."/>
            <person name="Tikhonova I."/>
            <person name="Krasnopeev A."/>
            <person name="Evseev P."/>
            <person name="Gladkikh A."/>
            <person name="Belykh O."/>
        </authorList>
    </citation>
    <scope>NUCLEOTIDE SEQUENCE</scope>
    <source>
        <strain evidence="3">BBK-W-15</strain>
    </source>
</reference>
<keyword evidence="1" id="KW-0812">Transmembrane</keyword>
<dbReference type="AlphaFoldDB" id="A0AAE3GXL7"/>
<dbReference type="SMART" id="SM00028">
    <property type="entry name" value="TPR"/>
    <property type="match status" value="6"/>
</dbReference>
<dbReference type="Proteomes" id="UP001204953">
    <property type="component" value="Unassembled WGS sequence"/>
</dbReference>
<evidence type="ECO:0000256" key="1">
    <source>
        <dbReference type="SAM" id="Phobius"/>
    </source>
</evidence>
<comment type="caution">
    <text evidence="3">The sequence shown here is derived from an EMBL/GenBank/DDBJ whole genome shotgun (WGS) entry which is preliminary data.</text>
</comment>
<dbReference type="EMBL" id="JAMZMM010000387">
    <property type="protein sequence ID" value="MCP2731738.1"/>
    <property type="molecule type" value="Genomic_DNA"/>
</dbReference>
<dbReference type="RefSeq" id="WP_254014472.1">
    <property type="nucleotide sequence ID" value="NZ_JAMZMM010000387.1"/>
</dbReference>
<organism evidence="3 4">
    <name type="scientific">Limnofasciculus baicalensis BBK-W-15</name>
    <dbReference type="NCBI Taxonomy" id="2699891"/>
    <lineage>
        <taxon>Bacteria</taxon>
        <taxon>Bacillati</taxon>
        <taxon>Cyanobacteriota</taxon>
        <taxon>Cyanophyceae</taxon>
        <taxon>Coleofasciculales</taxon>
        <taxon>Coleofasciculaceae</taxon>
        <taxon>Limnofasciculus</taxon>
        <taxon>Limnofasciculus baicalensis</taxon>
    </lineage>
</organism>
<evidence type="ECO:0000259" key="2">
    <source>
        <dbReference type="Pfam" id="PF12770"/>
    </source>
</evidence>
<keyword evidence="1" id="KW-1133">Transmembrane helix</keyword>
<feature type="domain" description="CHAT" evidence="2">
    <location>
        <begin position="667"/>
        <end position="937"/>
    </location>
</feature>
<evidence type="ECO:0000313" key="4">
    <source>
        <dbReference type="Proteomes" id="UP001204953"/>
    </source>
</evidence>
<proteinExistence type="predicted"/>
<dbReference type="InterPro" id="IPR019734">
    <property type="entry name" value="TPR_rpt"/>
</dbReference>
<sequence>MTRKRQQFFHRSSALQKLRACLHTIKSRVEANNSLRGRGGNCCNKSPVLDPNVSPFLGLKTIPRLLNRRKWISWLGLALTTAFICTVISPVLAKVPIVENGEKQAENFFLFASSQSLSPNLTSADSIPDLVQQGKTLYDAGRFTEAINILKQAAESYKVQGDTLKQAAVLSNLSLTYQELGLWDEANKAISESLNLLEAAPGIDSPPQRLRILAQTQDIQGKLQLNMGQTEAALATWKSANATYSQLGDESGNIKSLINQAQAMEVLGLYRRALTVLNQVKQSLDTQPDSIAKVVGLRSLGDVLQLVGNLPQSRQTLEQSLQIARQLKSQPDISAALFSLANVARQEKKVEEALSFYQQAVTESTSPRTTIRAQLNQLSLLIENENIQQAKVLLPEIETKIDSLPPSNSAIYFRINLAESMMKLGDRESGDFRVNQIAKLLSRAIEEAKKLGDKRAEAFGLGSLGELYENNHQLKEAQELTQQALIQAQSIKGSDILYPWQRQLGRLLKKQGNIEGAIAAYGDAVTTLQSLRSDLVAINPDVQFSFRQSVEPIYREFVELLLPAEGKTTPDKLEKARQVIESLQLAELDNFFRTDCLNAKSVQIDNIDKEAAIIYPIILSNRLEVIVSLSGQPLHRYTTVLPQDQIEKTLIQLRQSLPQRTSTRYLPLAQQVYSWLIKPIETELVKSNVKTLVFVLNGALRNIPVSALHNGDQFLIENYAVALTPGLELLESQPLGERKLTGLIAGLSEAHQNFAALPNVEMEIKDINSLMSGKLLLNKDFTKATIKEAIGSVPFPVVHLATHGQFSSKAENTFILTWDDRINVNELNNLFQKTDLRGSNPIELLVLSACETAKGDDRATLGIAGVAVRAGVRSTLASLWLVDDASTANLMVQFYQELTKENVTKAEALRRAQVAILKDPKYLQHPYFWAPFVLVGNWL</sequence>
<feature type="transmembrane region" description="Helical" evidence="1">
    <location>
        <begin position="71"/>
        <end position="93"/>
    </location>
</feature>
<dbReference type="Gene3D" id="1.25.40.10">
    <property type="entry name" value="Tetratricopeptide repeat domain"/>
    <property type="match status" value="2"/>
</dbReference>
<keyword evidence="1" id="KW-0472">Membrane</keyword>
<gene>
    <name evidence="3" type="ORF">NJ959_25230</name>
</gene>
<evidence type="ECO:0000313" key="3">
    <source>
        <dbReference type="EMBL" id="MCP2731738.1"/>
    </source>
</evidence>
<name>A0AAE3GXL7_9CYAN</name>
<dbReference type="InterPro" id="IPR011990">
    <property type="entry name" value="TPR-like_helical_dom_sf"/>
</dbReference>
<dbReference type="PANTHER" id="PTHR10098:SF112">
    <property type="entry name" value="SLR0380 PROTEIN"/>
    <property type="match status" value="1"/>
</dbReference>
<dbReference type="PANTHER" id="PTHR10098">
    <property type="entry name" value="RAPSYN-RELATED"/>
    <property type="match status" value="1"/>
</dbReference>
<protein>
    <submittedName>
        <fullName evidence="3">CHAT domain-containing protein</fullName>
    </submittedName>
</protein>
<dbReference type="SUPFAM" id="SSF48452">
    <property type="entry name" value="TPR-like"/>
    <property type="match status" value="3"/>
</dbReference>
<dbReference type="Pfam" id="PF13424">
    <property type="entry name" value="TPR_12"/>
    <property type="match status" value="2"/>
</dbReference>